<reference evidence="3" key="1">
    <citation type="journal article" date="2019" name="Int. J. Syst. Evol. Microbiol.">
        <title>The Global Catalogue of Microorganisms (GCM) 10K type strain sequencing project: providing services to taxonomists for standard genome sequencing and annotation.</title>
        <authorList>
            <consortium name="The Broad Institute Genomics Platform"/>
            <consortium name="The Broad Institute Genome Sequencing Center for Infectious Disease"/>
            <person name="Wu L."/>
            <person name="Ma J."/>
        </authorList>
    </citation>
    <scope>NUCLEOTIDE SEQUENCE [LARGE SCALE GENOMIC DNA]</scope>
    <source>
        <strain evidence="3">CCUG 43117</strain>
    </source>
</reference>
<dbReference type="RefSeq" id="WP_067253503.1">
    <property type="nucleotide sequence ID" value="NZ_JBHSLU010000057.1"/>
</dbReference>
<dbReference type="EMBL" id="JBHSLU010000057">
    <property type="protein sequence ID" value="MFC5506968.1"/>
    <property type="molecule type" value="Genomic_DNA"/>
</dbReference>
<feature type="coiled-coil region" evidence="1">
    <location>
        <begin position="13"/>
        <end position="40"/>
    </location>
</feature>
<keyword evidence="3" id="KW-1185">Reference proteome</keyword>
<keyword evidence="1" id="KW-0175">Coiled coil</keyword>
<accession>A0ABW0P464</accession>
<organism evidence="2 3">
    <name type="scientific">Bosea massiliensis</name>
    <dbReference type="NCBI Taxonomy" id="151419"/>
    <lineage>
        <taxon>Bacteria</taxon>
        <taxon>Pseudomonadati</taxon>
        <taxon>Pseudomonadota</taxon>
        <taxon>Alphaproteobacteria</taxon>
        <taxon>Hyphomicrobiales</taxon>
        <taxon>Boseaceae</taxon>
        <taxon>Bosea</taxon>
    </lineage>
</organism>
<name>A0ABW0P464_9HYPH</name>
<evidence type="ECO:0000256" key="1">
    <source>
        <dbReference type="SAM" id="Coils"/>
    </source>
</evidence>
<protein>
    <recommendedName>
        <fullName evidence="4">Mobilization protein</fullName>
    </recommendedName>
</protein>
<gene>
    <name evidence="2" type="ORF">ACFPN9_17125</name>
</gene>
<evidence type="ECO:0000313" key="3">
    <source>
        <dbReference type="Proteomes" id="UP001596060"/>
    </source>
</evidence>
<evidence type="ECO:0008006" key="4">
    <source>
        <dbReference type="Google" id="ProtNLM"/>
    </source>
</evidence>
<evidence type="ECO:0000313" key="2">
    <source>
        <dbReference type="EMBL" id="MFC5506968.1"/>
    </source>
</evidence>
<comment type="caution">
    <text evidence="2">The sequence shown here is derived from an EMBL/GenBank/DDBJ whole genome shotgun (WGS) entry which is preliminary data.</text>
</comment>
<dbReference type="Proteomes" id="UP001596060">
    <property type="component" value="Unassembled WGS sequence"/>
</dbReference>
<proteinExistence type="predicted"/>
<sequence length="99" mass="11573">MNDMEESPLVARKKKVLEDLQKAKLKLQKIQTQERKAARKDDTRRKILLGAKLLEELKNVKNLDNLVFHWISTMQPRDKPLFTELAAELAQRRQNPPQG</sequence>